<evidence type="ECO:0000313" key="1">
    <source>
        <dbReference type="EMBL" id="KAA6360336.1"/>
    </source>
</evidence>
<dbReference type="Proteomes" id="UP000324800">
    <property type="component" value="Unassembled WGS sequence"/>
</dbReference>
<dbReference type="InterPro" id="IPR043136">
    <property type="entry name" value="B30.2/SPRY_sf"/>
</dbReference>
<name>A0A5J4TPB9_9EUKA</name>
<dbReference type="OrthoDB" id="445357at2759"/>
<feature type="non-terminal residue" evidence="1">
    <location>
        <position position="1"/>
    </location>
</feature>
<dbReference type="Gene3D" id="2.60.120.920">
    <property type="match status" value="1"/>
</dbReference>
<reference evidence="1 2" key="1">
    <citation type="submission" date="2019-03" db="EMBL/GenBank/DDBJ databases">
        <title>Single cell metagenomics reveals metabolic interactions within the superorganism composed of flagellate Streblomastix strix and complex community of Bacteroidetes bacteria on its surface.</title>
        <authorList>
            <person name="Treitli S.C."/>
            <person name="Kolisko M."/>
            <person name="Husnik F."/>
            <person name="Keeling P."/>
            <person name="Hampl V."/>
        </authorList>
    </citation>
    <scope>NUCLEOTIDE SEQUENCE [LARGE SCALE GENOMIC DNA]</scope>
    <source>
        <strain evidence="1">ST1C</strain>
    </source>
</reference>
<proteinExistence type="predicted"/>
<organism evidence="1 2">
    <name type="scientific">Streblomastix strix</name>
    <dbReference type="NCBI Taxonomy" id="222440"/>
    <lineage>
        <taxon>Eukaryota</taxon>
        <taxon>Metamonada</taxon>
        <taxon>Preaxostyla</taxon>
        <taxon>Oxymonadida</taxon>
        <taxon>Streblomastigidae</taxon>
        <taxon>Streblomastix</taxon>
    </lineage>
</organism>
<dbReference type="AlphaFoldDB" id="A0A5J4TPB9"/>
<accession>A0A5J4TPB9</accession>
<dbReference type="SUPFAM" id="SSF49899">
    <property type="entry name" value="Concanavalin A-like lectins/glucanases"/>
    <property type="match status" value="1"/>
</dbReference>
<sequence length="165" mass="18869">KDNTWANCTITSDPIISDGVVYYETVFEKHENWDFGIGIANSTVVFKPNKWPHEDENAGKTVGYWNGGVLYHINLGPLNQRFVCGQRIGAEVNMSSSPRKLTFFVNDVEQQYYVINIPQAIRFWSFICDPNTSFRVTRFERRSSSSAHGVKGSLGLEWGKQWPEK</sequence>
<protein>
    <recommendedName>
        <fullName evidence="3">B30.2/SPRY domain-containing protein</fullName>
    </recommendedName>
</protein>
<comment type="caution">
    <text evidence="1">The sequence shown here is derived from an EMBL/GenBank/DDBJ whole genome shotgun (WGS) entry which is preliminary data.</text>
</comment>
<evidence type="ECO:0008006" key="3">
    <source>
        <dbReference type="Google" id="ProtNLM"/>
    </source>
</evidence>
<dbReference type="InterPro" id="IPR013320">
    <property type="entry name" value="ConA-like_dom_sf"/>
</dbReference>
<dbReference type="EMBL" id="SNRW01027078">
    <property type="protein sequence ID" value="KAA6360336.1"/>
    <property type="molecule type" value="Genomic_DNA"/>
</dbReference>
<evidence type="ECO:0000313" key="2">
    <source>
        <dbReference type="Proteomes" id="UP000324800"/>
    </source>
</evidence>
<gene>
    <name evidence="1" type="ORF">EZS28_044137</name>
</gene>